<dbReference type="Pfam" id="PF12680">
    <property type="entry name" value="SnoaL_2"/>
    <property type="match status" value="1"/>
</dbReference>
<feature type="domain" description="SnoaL-like" evidence="1">
    <location>
        <begin position="9"/>
        <end position="107"/>
    </location>
</feature>
<accession>A0ABT8AAX0</accession>
<organism evidence="2 3">
    <name type="scientific">Paeniroseomonas aquatica</name>
    <dbReference type="NCBI Taxonomy" id="373043"/>
    <lineage>
        <taxon>Bacteria</taxon>
        <taxon>Pseudomonadati</taxon>
        <taxon>Pseudomonadota</taxon>
        <taxon>Alphaproteobacteria</taxon>
        <taxon>Acetobacterales</taxon>
        <taxon>Acetobacteraceae</taxon>
        <taxon>Paeniroseomonas</taxon>
    </lineage>
</organism>
<sequence length="122" mass="12573">MSDHDSLIDRYIACWNEADAGRRAALVAATFAADARYRDPLMQGEGHAGIAAMIGAAQAQFPGLGFTRRGAVEAHGGNLRFAWELGVPGAAPAAAGTDFATLSPDGRLGSVTGFLDAVREAA</sequence>
<dbReference type="SUPFAM" id="SSF54427">
    <property type="entry name" value="NTF2-like"/>
    <property type="match status" value="1"/>
</dbReference>
<evidence type="ECO:0000259" key="1">
    <source>
        <dbReference type="Pfam" id="PF12680"/>
    </source>
</evidence>
<comment type="caution">
    <text evidence="2">The sequence shown here is derived from an EMBL/GenBank/DDBJ whole genome shotgun (WGS) entry which is preliminary data.</text>
</comment>
<proteinExistence type="predicted"/>
<dbReference type="RefSeq" id="WP_290318951.1">
    <property type="nucleotide sequence ID" value="NZ_JAUFPN010000184.1"/>
</dbReference>
<dbReference type="EMBL" id="JAUFPN010000184">
    <property type="protein sequence ID" value="MDN3566963.1"/>
    <property type="molecule type" value="Genomic_DNA"/>
</dbReference>
<evidence type="ECO:0000313" key="2">
    <source>
        <dbReference type="EMBL" id="MDN3566963.1"/>
    </source>
</evidence>
<reference evidence="3" key="1">
    <citation type="journal article" date="2019" name="Int. J. Syst. Evol. Microbiol.">
        <title>The Global Catalogue of Microorganisms (GCM) 10K type strain sequencing project: providing services to taxonomists for standard genome sequencing and annotation.</title>
        <authorList>
            <consortium name="The Broad Institute Genomics Platform"/>
            <consortium name="The Broad Institute Genome Sequencing Center for Infectious Disease"/>
            <person name="Wu L."/>
            <person name="Ma J."/>
        </authorList>
    </citation>
    <scope>NUCLEOTIDE SEQUENCE [LARGE SCALE GENOMIC DNA]</scope>
    <source>
        <strain evidence="3">CECT 7131</strain>
    </source>
</reference>
<dbReference type="Proteomes" id="UP001529369">
    <property type="component" value="Unassembled WGS sequence"/>
</dbReference>
<gene>
    <name evidence="2" type="ORF">QWZ14_21500</name>
</gene>
<evidence type="ECO:0000313" key="3">
    <source>
        <dbReference type="Proteomes" id="UP001529369"/>
    </source>
</evidence>
<protein>
    <submittedName>
        <fullName evidence="2">Nuclear transport factor 2 family protein</fullName>
    </submittedName>
</protein>
<dbReference type="InterPro" id="IPR037401">
    <property type="entry name" value="SnoaL-like"/>
</dbReference>
<keyword evidence="3" id="KW-1185">Reference proteome</keyword>
<dbReference type="Gene3D" id="3.10.450.50">
    <property type="match status" value="1"/>
</dbReference>
<dbReference type="InterPro" id="IPR032710">
    <property type="entry name" value="NTF2-like_dom_sf"/>
</dbReference>
<name>A0ABT8AAX0_9PROT</name>